<keyword evidence="1" id="KW-0233">DNA recombination</keyword>
<dbReference type="SUPFAM" id="SSF52540">
    <property type="entry name" value="P-loop containing nucleoside triphosphate hydrolases"/>
    <property type="match status" value="1"/>
</dbReference>
<dbReference type="InterPro" id="IPR027417">
    <property type="entry name" value="P-loop_NTPase"/>
</dbReference>
<organism evidence="3 4">
    <name type="scientific">Trichonephila clavata</name>
    <name type="common">Joro spider</name>
    <name type="synonym">Nephila clavata</name>
    <dbReference type="NCBI Taxonomy" id="2740835"/>
    <lineage>
        <taxon>Eukaryota</taxon>
        <taxon>Metazoa</taxon>
        <taxon>Ecdysozoa</taxon>
        <taxon>Arthropoda</taxon>
        <taxon>Chelicerata</taxon>
        <taxon>Arachnida</taxon>
        <taxon>Araneae</taxon>
        <taxon>Araneomorphae</taxon>
        <taxon>Entelegynae</taxon>
        <taxon>Araneoidea</taxon>
        <taxon>Nephilidae</taxon>
        <taxon>Trichonephila</taxon>
    </lineage>
</organism>
<comment type="similarity">
    <text evidence="1">Belongs to the helicase family.</text>
</comment>
<dbReference type="GO" id="GO:0016787">
    <property type="term" value="F:hydrolase activity"/>
    <property type="evidence" value="ECO:0007669"/>
    <property type="project" value="UniProtKB-KW"/>
</dbReference>
<comment type="catalytic activity">
    <reaction evidence="1">
        <text>ATP + H2O = ADP + phosphate + H(+)</text>
        <dbReference type="Rhea" id="RHEA:13065"/>
        <dbReference type="ChEBI" id="CHEBI:15377"/>
        <dbReference type="ChEBI" id="CHEBI:15378"/>
        <dbReference type="ChEBI" id="CHEBI:30616"/>
        <dbReference type="ChEBI" id="CHEBI:43474"/>
        <dbReference type="ChEBI" id="CHEBI:456216"/>
        <dbReference type="EC" id="5.6.2.3"/>
    </reaction>
</comment>
<proteinExistence type="inferred from homology"/>
<dbReference type="Gene3D" id="3.40.50.300">
    <property type="entry name" value="P-loop containing nucleotide triphosphate hydrolases"/>
    <property type="match status" value="1"/>
</dbReference>
<dbReference type="Proteomes" id="UP000887116">
    <property type="component" value="Unassembled WGS sequence"/>
</dbReference>
<keyword evidence="1" id="KW-0547">Nucleotide-binding</keyword>
<dbReference type="GO" id="GO:0006310">
    <property type="term" value="P:DNA recombination"/>
    <property type="evidence" value="ECO:0007669"/>
    <property type="project" value="UniProtKB-KW"/>
</dbReference>
<dbReference type="Pfam" id="PF05970">
    <property type="entry name" value="PIF1"/>
    <property type="match status" value="1"/>
</dbReference>
<comment type="cofactor">
    <cofactor evidence="1">
        <name>Mg(2+)</name>
        <dbReference type="ChEBI" id="CHEBI:18420"/>
    </cofactor>
</comment>
<keyword evidence="1" id="KW-0067">ATP-binding</keyword>
<keyword evidence="4" id="KW-1185">Reference proteome</keyword>
<gene>
    <name evidence="3" type="ORF">TNCT_17901</name>
</gene>
<evidence type="ECO:0000313" key="4">
    <source>
        <dbReference type="Proteomes" id="UP000887116"/>
    </source>
</evidence>
<dbReference type="EC" id="5.6.2.3" evidence="1"/>
<dbReference type="InterPro" id="IPR010285">
    <property type="entry name" value="DNA_helicase_pif1-like_DEAD"/>
</dbReference>
<name>A0A8X6HA28_TRICU</name>
<evidence type="ECO:0000259" key="2">
    <source>
        <dbReference type="Pfam" id="PF05970"/>
    </source>
</evidence>
<protein>
    <recommendedName>
        <fullName evidence="1">ATP-dependent DNA helicase</fullName>
        <ecNumber evidence="1">5.6.2.3</ecNumber>
    </recommendedName>
</protein>
<reference evidence="3" key="1">
    <citation type="submission" date="2020-07" db="EMBL/GenBank/DDBJ databases">
        <title>Multicomponent nature underlies the extraordinary mechanical properties of spider dragline silk.</title>
        <authorList>
            <person name="Kono N."/>
            <person name="Nakamura H."/>
            <person name="Mori M."/>
            <person name="Yoshida Y."/>
            <person name="Ohtoshi R."/>
            <person name="Malay A.D."/>
            <person name="Moran D.A.P."/>
            <person name="Tomita M."/>
            <person name="Numata K."/>
            <person name="Arakawa K."/>
        </authorList>
    </citation>
    <scope>NUCLEOTIDE SEQUENCE</scope>
</reference>
<dbReference type="PANTHER" id="PTHR10492:SF57">
    <property type="entry name" value="ATP-DEPENDENT DNA HELICASE"/>
    <property type="match status" value="1"/>
</dbReference>
<feature type="domain" description="DNA helicase Pif1-like DEAD-box helicase" evidence="2">
    <location>
        <begin position="64"/>
        <end position="159"/>
    </location>
</feature>
<dbReference type="AlphaFoldDB" id="A0A8X6HA28"/>
<dbReference type="GO" id="GO:0005524">
    <property type="term" value="F:ATP binding"/>
    <property type="evidence" value="ECO:0007669"/>
    <property type="project" value="UniProtKB-KW"/>
</dbReference>
<keyword evidence="1" id="KW-0378">Hydrolase</keyword>
<accession>A0A8X6HA28</accession>
<dbReference type="PANTHER" id="PTHR10492">
    <property type="match status" value="1"/>
</dbReference>
<dbReference type="OrthoDB" id="272985at2759"/>
<keyword evidence="1" id="KW-0227">DNA damage</keyword>
<dbReference type="EMBL" id="BMAO01027851">
    <property type="protein sequence ID" value="GFR20056.1"/>
    <property type="molecule type" value="Genomic_DNA"/>
</dbReference>
<evidence type="ECO:0000313" key="3">
    <source>
        <dbReference type="EMBL" id="GFR20056.1"/>
    </source>
</evidence>
<sequence length="159" mass="18021">LPEPQSFTSDYDTIKVEIEDVKAMVDTLNDQQRKAFELIIEKIDTTGGLFILMVQQDQWDEVTCSLTETSVSRLDINSKEAGRIRDSSLILIDEVSMMSKHALNAIDEVLRRIHYSDDIFGGKTVLLGGDFRQTANIVIKGTPRDIIENSIMSSRLWEK</sequence>
<dbReference type="GO" id="GO:0000723">
    <property type="term" value="P:telomere maintenance"/>
    <property type="evidence" value="ECO:0007669"/>
    <property type="project" value="InterPro"/>
</dbReference>
<evidence type="ECO:0000256" key="1">
    <source>
        <dbReference type="RuleBase" id="RU363044"/>
    </source>
</evidence>
<comment type="caution">
    <text evidence="3">The sequence shown here is derived from an EMBL/GenBank/DDBJ whole genome shotgun (WGS) entry which is preliminary data.</text>
</comment>
<dbReference type="GO" id="GO:0006281">
    <property type="term" value="P:DNA repair"/>
    <property type="evidence" value="ECO:0007669"/>
    <property type="project" value="UniProtKB-KW"/>
</dbReference>
<feature type="non-terminal residue" evidence="3">
    <location>
        <position position="1"/>
    </location>
</feature>
<keyword evidence="1" id="KW-0234">DNA repair</keyword>
<keyword evidence="1" id="KW-0347">Helicase</keyword>
<dbReference type="GO" id="GO:0043139">
    <property type="term" value="F:5'-3' DNA helicase activity"/>
    <property type="evidence" value="ECO:0007669"/>
    <property type="project" value="UniProtKB-EC"/>
</dbReference>